<protein>
    <submittedName>
        <fullName evidence="2">FAD-dependent protein</fullName>
    </submittedName>
</protein>
<comment type="caution">
    <text evidence="2">The sequence shown here is derived from an EMBL/GenBank/DDBJ whole genome shotgun (WGS) entry which is preliminary data.</text>
</comment>
<dbReference type="InterPro" id="IPR036188">
    <property type="entry name" value="FAD/NAD-bd_sf"/>
</dbReference>
<dbReference type="GeneID" id="59350873"/>
<sequence>MGAALSRLRLALASLLDEIREYRKVQSRIESSPGLPVAQPTTPYWSIPVSSISQHGKDDKLPEDVDVVVIGSGITGAAVAHTLFSTGKLPKVVLLEARDACSGATARNGGHITPNLFHDYQDLKTAYGGDVAKQIIHFRLGHLQELLKVATAEDILVDSQCRKVETYDLFLDEDKYETAKVNLDAYLKDFPEQVSNWRIVKNIESLQVSPEVIVGAITTTAGAIHPYRFVTSLLSRLLSKFPQNFQLFTNTPCVSIASDSSRYIVVTPKGTIRTKHVVHATNGWASHLLPKLRGKIVPVRGHMSAHRPGTGLGSFPDTDSVQTLAEKKDSWLGTRSFVMSGANTYNYLTQQPPSSASTSGGAFPPSNGELMFGGGLALSLATILPELGVADDHKPIDLAVGAYLGGAVSMYFGNQWGSEGQAESKSEAEEINPGRVLKVWTGILGISADRQPWVGRLPTKITDRREPKAQSMSLAAPGEWIAAGYTGEGMVHAYLSGKAVANMILEQDSTFPEVFVVTERRWKKANIEDLAQ</sequence>
<dbReference type="RefSeq" id="XP_037215283.1">
    <property type="nucleotide sequence ID" value="XM_037368357.1"/>
</dbReference>
<dbReference type="EMBL" id="JACAZF010000011">
    <property type="protein sequence ID" value="KAF7292855.1"/>
    <property type="molecule type" value="Genomic_DNA"/>
</dbReference>
<dbReference type="OrthoDB" id="429143at2759"/>
<evidence type="ECO:0000313" key="3">
    <source>
        <dbReference type="Proteomes" id="UP000636479"/>
    </source>
</evidence>
<proteinExistence type="predicted"/>
<feature type="domain" description="FAD dependent oxidoreductase" evidence="1">
    <location>
        <begin position="66"/>
        <end position="503"/>
    </location>
</feature>
<dbReference type="AlphaFoldDB" id="A0A8H6S7R4"/>
<name>A0A8H6S7R4_9AGAR</name>
<evidence type="ECO:0000259" key="1">
    <source>
        <dbReference type="Pfam" id="PF01266"/>
    </source>
</evidence>
<dbReference type="Gene3D" id="3.50.50.60">
    <property type="entry name" value="FAD/NAD(P)-binding domain"/>
    <property type="match status" value="1"/>
</dbReference>
<evidence type="ECO:0000313" key="2">
    <source>
        <dbReference type="EMBL" id="KAF7292855.1"/>
    </source>
</evidence>
<organism evidence="2 3">
    <name type="scientific">Mycena indigotica</name>
    <dbReference type="NCBI Taxonomy" id="2126181"/>
    <lineage>
        <taxon>Eukaryota</taxon>
        <taxon>Fungi</taxon>
        <taxon>Dikarya</taxon>
        <taxon>Basidiomycota</taxon>
        <taxon>Agaricomycotina</taxon>
        <taxon>Agaricomycetes</taxon>
        <taxon>Agaricomycetidae</taxon>
        <taxon>Agaricales</taxon>
        <taxon>Marasmiineae</taxon>
        <taxon>Mycenaceae</taxon>
        <taxon>Mycena</taxon>
    </lineage>
</organism>
<reference evidence="2" key="1">
    <citation type="submission" date="2020-05" db="EMBL/GenBank/DDBJ databases">
        <title>Mycena genomes resolve the evolution of fungal bioluminescence.</title>
        <authorList>
            <person name="Tsai I.J."/>
        </authorList>
    </citation>
    <scope>NUCLEOTIDE SEQUENCE</scope>
    <source>
        <strain evidence="2">171206Taipei</strain>
    </source>
</reference>
<keyword evidence="3" id="KW-1185">Reference proteome</keyword>
<dbReference type="Proteomes" id="UP000636479">
    <property type="component" value="Unassembled WGS sequence"/>
</dbReference>
<dbReference type="GO" id="GO:0005737">
    <property type="term" value="C:cytoplasm"/>
    <property type="evidence" value="ECO:0007669"/>
    <property type="project" value="TreeGrafter"/>
</dbReference>
<dbReference type="SUPFAM" id="SSF51905">
    <property type="entry name" value="FAD/NAD(P)-binding domain"/>
    <property type="match status" value="1"/>
</dbReference>
<dbReference type="PANTHER" id="PTHR13847">
    <property type="entry name" value="SARCOSINE DEHYDROGENASE-RELATED"/>
    <property type="match status" value="1"/>
</dbReference>
<dbReference type="Gene3D" id="3.30.9.10">
    <property type="entry name" value="D-Amino Acid Oxidase, subunit A, domain 2"/>
    <property type="match status" value="1"/>
</dbReference>
<dbReference type="InterPro" id="IPR006076">
    <property type="entry name" value="FAD-dep_OxRdtase"/>
</dbReference>
<accession>A0A8H6S7R4</accession>
<dbReference type="Pfam" id="PF01266">
    <property type="entry name" value="DAO"/>
    <property type="match status" value="1"/>
</dbReference>
<gene>
    <name evidence="2" type="ORF">MIND_01184500</name>
</gene>
<dbReference type="PANTHER" id="PTHR13847:SF213">
    <property type="entry name" value="DEPENDENT OXIDOREDUCTASE, PUTATIVE-RELATED"/>
    <property type="match status" value="1"/>
</dbReference>